<evidence type="ECO:0000313" key="3">
    <source>
        <dbReference type="Proteomes" id="UP001487740"/>
    </source>
</evidence>
<evidence type="ECO:0000313" key="2">
    <source>
        <dbReference type="EMBL" id="KAK8372275.1"/>
    </source>
</evidence>
<dbReference type="AlphaFoldDB" id="A0AAW0SAD3"/>
<dbReference type="EMBL" id="JARAKH010002773">
    <property type="protein sequence ID" value="KAK8372275.1"/>
    <property type="molecule type" value="Genomic_DNA"/>
</dbReference>
<accession>A0AAW0SAD3</accession>
<feature type="compositionally biased region" description="Polar residues" evidence="1">
    <location>
        <begin position="1"/>
        <end position="15"/>
    </location>
</feature>
<protein>
    <submittedName>
        <fullName evidence="2">Uncharacterized protein</fullName>
    </submittedName>
</protein>
<evidence type="ECO:0000256" key="1">
    <source>
        <dbReference type="SAM" id="MobiDB-lite"/>
    </source>
</evidence>
<keyword evidence="3" id="KW-1185">Reference proteome</keyword>
<reference evidence="2 3" key="1">
    <citation type="submission" date="2023-03" db="EMBL/GenBank/DDBJ databases">
        <title>High-quality genome of Scylla paramamosain provides insights in environmental adaptation.</title>
        <authorList>
            <person name="Zhang L."/>
        </authorList>
    </citation>
    <scope>NUCLEOTIDE SEQUENCE [LARGE SCALE GENOMIC DNA]</scope>
    <source>
        <strain evidence="2">LZ_2023a</strain>
        <tissue evidence="2">Muscle</tissue>
    </source>
</reference>
<proteinExistence type="predicted"/>
<dbReference type="Proteomes" id="UP001487740">
    <property type="component" value="Unassembled WGS sequence"/>
</dbReference>
<organism evidence="2 3">
    <name type="scientific">Scylla paramamosain</name>
    <name type="common">Mud crab</name>
    <dbReference type="NCBI Taxonomy" id="85552"/>
    <lineage>
        <taxon>Eukaryota</taxon>
        <taxon>Metazoa</taxon>
        <taxon>Ecdysozoa</taxon>
        <taxon>Arthropoda</taxon>
        <taxon>Crustacea</taxon>
        <taxon>Multicrustacea</taxon>
        <taxon>Malacostraca</taxon>
        <taxon>Eumalacostraca</taxon>
        <taxon>Eucarida</taxon>
        <taxon>Decapoda</taxon>
        <taxon>Pleocyemata</taxon>
        <taxon>Brachyura</taxon>
        <taxon>Eubrachyura</taxon>
        <taxon>Portunoidea</taxon>
        <taxon>Portunidae</taxon>
        <taxon>Portuninae</taxon>
        <taxon>Scylla</taxon>
    </lineage>
</organism>
<comment type="caution">
    <text evidence="2">The sequence shown here is derived from an EMBL/GenBank/DDBJ whole genome shotgun (WGS) entry which is preliminary data.</text>
</comment>
<sequence>MTTPQVTNADDTALSNPEAPVDPATPAEEGWMAPTPLLVEGCGPRGPDTSGEAVITAGYGSPANVV</sequence>
<feature type="region of interest" description="Disordered" evidence="1">
    <location>
        <begin position="1"/>
        <end position="66"/>
    </location>
</feature>
<name>A0AAW0SAD3_SCYPA</name>
<gene>
    <name evidence="2" type="ORF">O3P69_018932</name>
</gene>